<protein>
    <submittedName>
        <fullName evidence="3">Uncharacterized protein</fullName>
    </submittedName>
</protein>
<dbReference type="KEGG" id="pgri:PgNI_09299"/>
<dbReference type="AlphaFoldDB" id="A0A6P8ATY8"/>
<keyword evidence="2" id="KW-1185">Reference proteome</keyword>
<feature type="compositionally biased region" description="Basic residues" evidence="1">
    <location>
        <begin position="86"/>
        <end position="98"/>
    </location>
</feature>
<reference evidence="3" key="2">
    <citation type="submission" date="2019-10" db="EMBL/GenBank/DDBJ databases">
        <authorList>
            <consortium name="NCBI Genome Project"/>
        </authorList>
    </citation>
    <scope>NUCLEOTIDE SEQUENCE</scope>
    <source>
        <strain evidence="3">NI907</strain>
    </source>
</reference>
<evidence type="ECO:0000313" key="2">
    <source>
        <dbReference type="Proteomes" id="UP000515153"/>
    </source>
</evidence>
<dbReference type="Proteomes" id="UP000515153">
    <property type="component" value="Unplaced"/>
</dbReference>
<name>A0A6P8ATY8_PYRGI</name>
<proteinExistence type="predicted"/>
<reference evidence="3" key="1">
    <citation type="journal article" date="2019" name="Mol. Biol. Evol.">
        <title>Blast fungal genomes show frequent chromosomal changes, gene gains and losses, and effector gene turnover.</title>
        <authorList>
            <person name="Gomez Luciano L.B."/>
            <person name="Jason Tsai I."/>
            <person name="Chuma I."/>
            <person name="Tosa Y."/>
            <person name="Chen Y.H."/>
            <person name="Li J.Y."/>
            <person name="Li M.Y."/>
            <person name="Jade Lu M.Y."/>
            <person name="Nakayashiki H."/>
            <person name="Li W.H."/>
        </authorList>
    </citation>
    <scope>NUCLEOTIDE SEQUENCE</scope>
    <source>
        <strain evidence="3">NI907</strain>
    </source>
</reference>
<sequence>MPSSFSFTLPIRLAPKKPTSPDQQNLTRQQTLFTPAESYKLPPGLMYPITCPVATGLPQIDRPCRYPFATPTTQSVVHPPGGLGARPRKRRPRQRNRRQQNPAPDFE</sequence>
<feature type="region of interest" description="Disordered" evidence="1">
    <location>
        <begin position="66"/>
        <end position="107"/>
    </location>
</feature>
<evidence type="ECO:0000256" key="1">
    <source>
        <dbReference type="SAM" id="MobiDB-lite"/>
    </source>
</evidence>
<accession>A0A6P8ATY8</accession>
<gene>
    <name evidence="3" type="ORF">PgNI_09299</name>
</gene>
<evidence type="ECO:0000313" key="3">
    <source>
        <dbReference type="RefSeq" id="XP_030978334.1"/>
    </source>
</evidence>
<organism evidence="2 3">
    <name type="scientific">Pyricularia grisea</name>
    <name type="common">Crabgrass-specific blast fungus</name>
    <name type="synonym">Magnaporthe grisea</name>
    <dbReference type="NCBI Taxonomy" id="148305"/>
    <lineage>
        <taxon>Eukaryota</taxon>
        <taxon>Fungi</taxon>
        <taxon>Dikarya</taxon>
        <taxon>Ascomycota</taxon>
        <taxon>Pezizomycotina</taxon>
        <taxon>Sordariomycetes</taxon>
        <taxon>Sordariomycetidae</taxon>
        <taxon>Magnaporthales</taxon>
        <taxon>Pyriculariaceae</taxon>
        <taxon>Pyricularia</taxon>
    </lineage>
</organism>
<dbReference type="GeneID" id="41964192"/>
<reference evidence="3" key="3">
    <citation type="submission" date="2025-08" db="UniProtKB">
        <authorList>
            <consortium name="RefSeq"/>
        </authorList>
    </citation>
    <scope>IDENTIFICATION</scope>
    <source>
        <strain evidence="3">NI907</strain>
    </source>
</reference>
<feature type="region of interest" description="Disordered" evidence="1">
    <location>
        <begin position="1"/>
        <end position="26"/>
    </location>
</feature>
<dbReference type="RefSeq" id="XP_030978334.1">
    <property type="nucleotide sequence ID" value="XM_031129284.1"/>
</dbReference>